<accession>A0A937UJQ0</accession>
<dbReference type="EMBL" id="JAEACQ010000122">
    <property type="protein sequence ID" value="MBL7626009.1"/>
    <property type="molecule type" value="Genomic_DNA"/>
</dbReference>
<sequence>MGTARPGMDIAELAAEQVELLPERMTLAIWEYDRQTFAPINYPVNSPGAENAAVVNTSETQTINGNGSVIQSIINSQSFIAQ</sequence>
<evidence type="ECO:0000313" key="1">
    <source>
        <dbReference type="EMBL" id="MBL7626009.1"/>
    </source>
</evidence>
<organism evidence="1 2">
    <name type="scientific">Frankia nepalensis</name>
    <dbReference type="NCBI Taxonomy" id="1836974"/>
    <lineage>
        <taxon>Bacteria</taxon>
        <taxon>Bacillati</taxon>
        <taxon>Actinomycetota</taxon>
        <taxon>Actinomycetes</taxon>
        <taxon>Frankiales</taxon>
        <taxon>Frankiaceae</taxon>
        <taxon>Frankia</taxon>
    </lineage>
</organism>
<protein>
    <submittedName>
        <fullName evidence="1">Uncharacterized protein</fullName>
    </submittedName>
</protein>
<name>A0A937UJQ0_9ACTN</name>
<proteinExistence type="predicted"/>
<dbReference type="AlphaFoldDB" id="A0A937UJQ0"/>
<evidence type="ECO:0000313" key="2">
    <source>
        <dbReference type="Proteomes" id="UP000604475"/>
    </source>
</evidence>
<comment type="caution">
    <text evidence="1">The sequence shown here is derived from an EMBL/GenBank/DDBJ whole genome shotgun (WGS) entry which is preliminary data.</text>
</comment>
<keyword evidence="2" id="KW-1185">Reference proteome</keyword>
<dbReference type="Proteomes" id="UP000604475">
    <property type="component" value="Unassembled WGS sequence"/>
</dbReference>
<gene>
    <name evidence="1" type="ORF">I7412_02210</name>
</gene>
<reference evidence="1" key="1">
    <citation type="submission" date="2020-12" db="EMBL/GenBank/DDBJ databases">
        <title>Genomic characterization of non-nitrogen-fixing Frankia strains.</title>
        <authorList>
            <person name="Carlos-Shanley C."/>
            <person name="Guerra T."/>
            <person name="Hahn D."/>
        </authorList>
    </citation>
    <scope>NUCLEOTIDE SEQUENCE</scope>
    <source>
        <strain evidence="1">CN6</strain>
    </source>
</reference>